<dbReference type="Gramene" id="ORGLA01G0310200.1">
    <property type="protein sequence ID" value="ORGLA01G0310200.1"/>
    <property type="gene ID" value="ORGLA01G0310200"/>
</dbReference>
<evidence type="ECO:0000313" key="2">
    <source>
        <dbReference type="Proteomes" id="UP000007306"/>
    </source>
</evidence>
<dbReference type="EnsemblPlants" id="ORGLA01G0310200.1">
    <property type="protein sequence ID" value="ORGLA01G0310200.1"/>
    <property type="gene ID" value="ORGLA01G0310200"/>
</dbReference>
<organism evidence="1 2">
    <name type="scientific">Oryza glaberrima</name>
    <name type="common">African rice</name>
    <dbReference type="NCBI Taxonomy" id="4538"/>
    <lineage>
        <taxon>Eukaryota</taxon>
        <taxon>Viridiplantae</taxon>
        <taxon>Streptophyta</taxon>
        <taxon>Embryophyta</taxon>
        <taxon>Tracheophyta</taxon>
        <taxon>Spermatophyta</taxon>
        <taxon>Magnoliopsida</taxon>
        <taxon>Liliopsida</taxon>
        <taxon>Poales</taxon>
        <taxon>Poaceae</taxon>
        <taxon>BOP clade</taxon>
        <taxon>Oryzoideae</taxon>
        <taxon>Oryzeae</taxon>
        <taxon>Oryzinae</taxon>
        <taxon>Oryza</taxon>
    </lineage>
</organism>
<proteinExistence type="predicted"/>
<dbReference type="OMA" id="FSCYLMQ"/>
<dbReference type="AlphaFoldDB" id="I1NTB2"/>
<reference evidence="1 2" key="2">
    <citation type="submission" date="2018-04" db="EMBL/GenBank/DDBJ databases">
        <title>OglaRS2 (Oryza glaberrima Reference Sequence Version 2).</title>
        <authorList>
            <person name="Zhang J."/>
            <person name="Kudrna D."/>
            <person name="Lee S."/>
            <person name="Talag J."/>
            <person name="Rajasekar S."/>
            <person name="Wing R.A."/>
        </authorList>
    </citation>
    <scope>NUCLEOTIDE SEQUENCE [LARGE SCALE GENOMIC DNA]</scope>
    <source>
        <strain evidence="1 2">cv. IRGC 96717</strain>
    </source>
</reference>
<dbReference type="PANTHER" id="PTHR34670:SF2">
    <property type="entry name" value="OS01G0847100 PROTEIN"/>
    <property type="match status" value="1"/>
</dbReference>
<evidence type="ECO:0000313" key="1">
    <source>
        <dbReference type="EnsemblPlants" id="ORGLA01G0310200.1"/>
    </source>
</evidence>
<dbReference type="eggNOG" id="ENOG502R3PR">
    <property type="taxonomic scope" value="Eukaryota"/>
</dbReference>
<protein>
    <submittedName>
        <fullName evidence="1">Uncharacterized protein</fullName>
    </submittedName>
</protein>
<name>I1NTB2_ORYGL</name>
<reference evidence="1" key="1">
    <citation type="submission" date="2015-06" db="UniProtKB">
        <authorList>
            <consortium name="EnsemblPlants"/>
        </authorList>
    </citation>
    <scope>IDENTIFICATION</scope>
</reference>
<dbReference type="HOGENOM" id="CLU_2162369_0_0_1"/>
<sequence>MEGIIPFIFKVVAQYKEGGHVSLSDMISDKPSPASYVLLPGDSDGRHADDKTQPLRLQASTGSEEEVLYAERYAYASAISVTVIDLPLKKKFSCYLMQDCRFFGLGFAGRN</sequence>
<accession>I1NTB2</accession>
<dbReference type="Proteomes" id="UP000007306">
    <property type="component" value="Chromosome 1"/>
</dbReference>
<keyword evidence="2" id="KW-1185">Reference proteome</keyword>
<dbReference type="PANTHER" id="PTHR34670">
    <property type="entry name" value="EXPRESSED PROTEIN"/>
    <property type="match status" value="1"/>
</dbReference>